<accession>A0A7D9HMH7</accession>
<reference evidence="11" key="1">
    <citation type="submission" date="2020-04" db="EMBL/GenBank/DDBJ databases">
        <authorList>
            <person name="Alioto T."/>
            <person name="Alioto T."/>
            <person name="Gomez Garrido J."/>
        </authorList>
    </citation>
    <scope>NUCLEOTIDE SEQUENCE</scope>
    <source>
        <strain evidence="11">A484AB</strain>
    </source>
</reference>
<proteinExistence type="inferred from homology"/>
<dbReference type="Gene3D" id="3.30.460.90">
    <property type="match status" value="1"/>
</dbReference>
<dbReference type="SMART" id="SM01265">
    <property type="entry name" value="Mab-21"/>
    <property type="match status" value="1"/>
</dbReference>
<evidence type="ECO:0000259" key="10">
    <source>
        <dbReference type="Pfam" id="PF20266"/>
    </source>
</evidence>
<gene>
    <name evidence="11" type="ORF">PACLA_8A072292</name>
</gene>
<dbReference type="Pfam" id="PF03281">
    <property type="entry name" value="Mab-21"/>
    <property type="match status" value="1"/>
</dbReference>
<dbReference type="InterPro" id="IPR024810">
    <property type="entry name" value="MAB21L/cGLR"/>
</dbReference>
<keyword evidence="6" id="KW-0547">Nucleotide-binding</keyword>
<dbReference type="GO" id="GO:0016779">
    <property type="term" value="F:nucleotidyltransferase activity"/>
    <property type="evidence" value="ECO:0007669"/>
    <property type="project" value="UniProtKB-KW"/>
</dbReference>
<dbReference type="InterPro" id="IPR046906">
    <property type="entry name" value="Mab-21_HhH/H2TH-like"/>
</dbReference>
<comment type="cofactor">
    <cofactor evidence="1">
        <name>Mg(2+)</name>
        <dbReference type="ChEBI" id="CHEBI:18420"/>
    </cofactor>
</comment>
<evidence type="ECO:0000259" key="9">
    <source>
        <dbReference type="Pfam" id="PF03281"/>
    </source>
</evidence>
<feature type="domain" description="Mab-21-like HhH/H2TH-like" evidence="10">
    <location>
        <begin position="258"/>
        <end position="357"/>
    </location>
</feature>
<evidence type="ECO:0000256" key="4">
    <source>
        <dbReference type="ARBA" id="ARBA00022695"/>
    </source>
</evidence>
<evidence type="ECO:0000256" key="5">
    <source>
        <dbReference type="ARBA" id="ARBA00022723"/>
    </source>
</evidence>
<comment type="caution">
    <text evidence="11">The sequence shown here is derived from an EMBL/GenBank/DDBJ whole genome shotgun (WGS) entry which is preliminary data.</text>
</comment>
<evidence type="ECO:0000256" key="2">
    <source>
        <dbReference type="ARBA" id="ARBA00008307"/>
    </source>
</evidence>
<keyword evidence="8" id="KW-0460">Magnesium</keyword>
<evidence type="ECO:0000256" key="8">
    <source>
        <dbReference type="ARBA" id="ARBA00022842"/>
    </source>
</evidence>
<dbReference type="Proteomes" id="UP001152795">
    <property type="component" value="Unassembled WGS sequence"/>
</dbReference>
<dbReference type="AlphaFoldDB" id="A0A7D9HMH7"/>
<evidence type="ECO:0000313" key="11">
    <source>
        <dbReference type="EMBL" id="CAB3986146.1"/>
    </source>
</evidence>
<dbReference type="GO" id="GO:0046872">
    <property type="term" value="F:metal ion binding"/>
    <property type="evidence" value="ECO:0007669"/>
    <property type="project" value="UniProtKB-KW"/>
</dbReference>
<dbReference type="InterPro" id="IPR046903">
    <property type="entry name" value="Mab-21-like_nuc_Trfase"/>
</dbReference>
<evidence type="ECO:0000256" key="3">
    <source>
        <dbReference type="ARBA" id="ARBA00022679"/>
    </source>
</evidence>
<keyword evidence="7" id="KW-0067">ATP-binding</keyword>
<feature type="domain" description="Mab-21-like nucleotidyltransferase" evidence="9">
    <location>
        <begin position="83"/>
        <end position="247"/>
    </location>
</feature>
<dbReference type="Gene3D" id="1.10.1410.40">
    <property type="match status" value="1"/>
</dbReference>
<comment type="similarity">
    <text evidence="2">Belongs to the mab-21 family.</text>
</comment>
<evidence type="ECO:0000313" key="12">
    <source>
        <dbReference type="Proteomes" id="UP001152795"/>
    </source>
</evidence>
<dbReference type="PANTHER" id="PTHR10656">
    <property type="entry name" value="CELL FATE DETERMINING PROTEIN MAB21-RELATED"/>
    <property type="match status" value="1"/>
</dbReference>
<keyword evidence="3" id="KW-0808">Transferase</keyword>
<dbReference type="EMBL" id="CACRXK020000969">
    <property type="protein sequence ID" value="CAB3986146.1"/>
    <property type="molecule type" value="Genomic_DNA"/>
</dbReference>
<keyword evidence="4" id="KW-0548">Nucleotidyltransferase</keyword>
<organism evidence="11 12">
    <name type="scientific">Paramuricea clavata</name>
    <name type="common">Red gorgonian</name>
    <name type="synonym">Violescent sea-whip</name>
    <dbReference type="NCBI Taxonomy" id="317549"/>
    <lineage>
        <taxon>Eukaryota</taxon>
        <taxon>Metazoa</taxon>
        <taxon>Cnidaria</taxon>
        <taxon>Anthozoa</taxon>
        <taxon>Octocorallia</taxon>
        <taxon>Malacalcyonacea</taxon>
        <taxon>Plexauridae</taxon>
        <taxon>Paramuricea</taxon>
    </lineage>
</organism>
<dbReference type="Pfam" id="PF20266">
    <property type="entry name" value="Mab-21_C"/>
    <property type="match status" value="1"/>
</dbReference>
<dbReference type="PANTHER" id="PTHR10656:SF42">
    <property type="entry name" value="CYCLIC GMP-AMP SYNTHASE-LIKE PROTEIN-RELATED"/>
    <property type="match status" value="1"/>
</dbReference>
<keyword evidence="12" id="KW-1185">Reference proteome</keyword>
<dbReference type="OrthoDB" id="5964386at2759"/>
<sequence>MSCEADTTTEIIRRNKVKQTQTDLDPLAVALNNFYENRVRLGLERKEICEDIAQAVSDKILRKIETADSRFRGKSVVSQGIPYDGLQAEQTIHLDMLVQLSFGKSSAVFFRKDEDQGLRVQPESSTLWKECLSRNGFLSAEKINKILRYYVAKAVKVLNRYIRKGTKEKLPNRLRSISMKDGAEIVLIVNKDITINLLPAFVLPDSRLDPGRQDCPSSSHVVCRPCIYDSARKMKMVWKWCFFVAEKNRIRALGAPSCRVQLLRILTEIRDTHEGLRMLSSYHLKHVLFHETHRLNDVNVWASEHISERFKDLLQRLLSFLQERNLPHYFMQPPDFEAVNLLQDIDSDSLQEMSEAVFNILQDPYESLSCEGTEQRQSLWPWELELLSP</sequence>
<protein>
    <submittedName>
        <fullName evidence="11">Uncharacterized protein</fullName>
    </submittedName>
</protein>
<evidence type="ECO:0000256" key="6">
    <source>
        <dbReference type="ARBA" id="ARBA00022741"/>
    </source>
</evidence>
<name>A0A7D9HMH7_PARCT</name>
<dbReference type="GO" id="GO:0005524">
    <property type="term" value="F:ATP binding"/>
    <property type="evidence" value="ECO:0007669"/>
    <property type="project" value="UniProtKB-KW"/>
</dbReference>
<evidence type="ECO:0000256" key="7">
    <source>
        <dbReference type="ARBA" id="ARBA00022840"/>
    </source>
</evidence>
<evidence type="ECO:0000256" key="1">
    <source>
        <dbReference type="ARBA" id="ARBA00001946"/>
    </source>
</evidence>
<keyword evidence="5" id="KW-0479">Metal-binding</keyword>